<feature type="region of interest" description="Disordered" evidence="3">
    <location>
        <begin position="738"/>
        <end position="788"/>
    </location>
</feature>
<feature type="compositionally biased region" description="Pro residues" evidence="3">
    <location>
        <begin position="776"/>
        <end position="787"/>
    </location>
</feature>
<accession>A0A410MCA2</accession>
<dbReference type="PANTHER" id="PTHR37813">
    <property type="entry name" value="FELS-2 PROPHAGE PROTEIN"/>
    <property type="match status" value="1"/>
</dbReference>
<evidence type="ECO:0000256" key="1">
    <source>
        <dbReference type="ARBA" id="ARBA00022612"/>
    </source>
</evidence>
<gene>
    <name evidence="5" type="ORF">HLI_09080</name>
</gene>
<proteinExistence type="predicted"/>
<keyword evidence="1" id="KW-1188">Viral release from host cell</keyword>
<organism evidence="5 6">
    <name type="scientific">Halobacillus litoralis</name>
    <dbReference type="NCBI Taxonomy" id="45668"/>
    <lineage>
        <taxon>Bacteria</taxon>
        <taxon>Bacillati</taxon>
        <taxon>Bacillota</taxon>
        <taxon>Bacilli</taxon>
        <taxon>Bacillales</taxon>
        <taxon>Bacillaceae</taxon>
        <taxon>Halobacillus</taxon>
    </lineage>
</organism>
<dbReference type="Pfam" id="PF10145">
    <property type="entry name" value="PhageMin_Tail"/>
    <property type="match status" value="1"/>
</dbReference>
<dbReference type="RefSeq" id="WP_128524661.1">
    <property type="nucleotide sequence ID" value="NZ_CP026118.1"/>
</dbReference>
<reference evidence="5 6" key="1">
    <citation type="submission" date="2018-01" db="EMBL/GenBank/DDBJ databases">
        <title>The whole genome sequencing and assembly of Halobacillus litoralis ERB031 strain.</title>
        <authorList>
            <person name="Lee S.-J."/>
            <person name="Park M.-K."/>
            <person name="Kim J.-Y."/>
            <person name="Lee Y.-J."/>
            <person name="Yi H."/>
            <person name="Bahn Y.-S."/>
            <person name="Kim J.F."/>
            <person name="Lee D.-W."/>
        </authorList>
    </citation>
    <scope>NUCLEOTIDE SEQUENCE [LARGE SCALE GENOMIC DNA]</scope>
    <source>
        <strain evidence="5 6">ERB 031</strain>
    </source>
</reference>
<dbReference type="Proteomes" id="UP000287756">
    <property type="component" value="Chromosome"/>
</dbReference>
<feature type="domain" description="Phage tail tape measure protein" evidence="4">
    <location>
        <begin position="275"/>
        <end position="453"/>
    </location>
</feature>
<evidence type="ECO:0000256" key="2">
    <source>
        <dbReference type="SAM" id="Coils"/>
    </source>
</evidence>
<protein>
    <submittedName>
        <fullName evidence="5">Phage tail tape measure protein</fullName>
    </submittedName>
</protein>
<evidence type="ECO:0000259" key="4">
    <source>
        <dbReference type="Pfam" id="PF10145"/>
    </source>
</evidence>
<dbReference type="InterPro" id="IPR010090">
    <property type="entry name" value="Phage_tape_meas"/>
</dbReference>
<dbReference type="OrthoDB" id="28713at2"/>
<evidence type="ECO:0000313" key="6">
    <source>
        <dbReference type="Proteomes" id="UP000287756"/>
    </source>
</evidence>
<keyword evidence="2" id="KW-0175">Coiled coil</keyword>
<sequence>MADEFYREEIIFDVNDDDAIRRAKRAEKRIKETFDRTQRRARALKSMKVSPIINARDRMTKKVNKAERLVKRLGNTRAQPVIDAKDKVTSVVKRTDKLLESLSKEDVEVTMKTKGSLLRDITRTKKNLKEIDSSVLTPESRLQGSLMRELNRTEKLIKKVGNARVRPRVSLSDQVSTKLKQVNSKLRKVSSRAWEITITAKDRTFAVFRGIRRSFEGLRNMMTSLPVMMGAGAIALSPGLLGVSALKEAGAFEQAMAKVQAVSGATKKEFADMSDLAKELGKSTEYTSVETADALGYLSMAGFKANESMSALPQTLDLATAGQLDLARAADISSNVLTGFGYDIDQYKRIVDVMAKTQATANTNVEQLGNALSYAAPAAADAGQTIEATSAAIGLISKAGIQGERAGTALRGIFAQLVDPTSTARKELDRLGVSVTNSSGELKDLPGIVKAAEVAGLKGAQAYRIFGLEAGPAFSKLMDTGSEAIADYTEQLANSEDAASDMAGTMRDTLYNSVRMLGSAWSGMLMVIGGEKGLGPAARSFVENLTDQLGRLESFITNNQEAIEDFGKSMSKKLNAGVEVVVDVVTSGEFKEADFLGKMNIAWDEFVAKPFAEWYDGPGRSAMESVATTMGEGVGSAFGAALMALAGIKAEEEDQSPFVNAGSTAASSFLEGFADNFDLGKIINKALESLGNVYSSTFESKGNMLGTVFATAILAGLTKKLGGFKLAGWLGKKTKGLIGSKKGGKGGGPGSGGAATAMTRAQRRKEQARTRKTKTPKPPQGPTPPKAPAVGFLSKGKSFLKKVPLLGGALGALEMMTAKGGRAKSQAAGGMAGGLGGAATGAAIGSVVPGIGTAIGGTVGGIAGSIGGDSLGRLLGGKTFDFAKKLNFGPAKEKVDEFSSGFKKTVQNLPRNAGSILGALGPKFGRWFGSAKQDGLSGINGLPSGVSRIAGSVPGASAAALFPLGGVLGRTMGGASRQGIQGINGMPGGVGGILGRLPGISSGVLSPLGWLFGSMMGSAGDSGVSGVSGMPGGVGGILGRLPGLSSGKLSPLTSLFLSRMKSAESSGISGVRGLPGGVAGIIARIAPSASSVFSGLVGTFRSWGSRLAGAVTSAFNKAKSTASSLGSSISRGASWVMNKITPHAEGGILSSPHVGLVAEDGPESIIPLSAKRRDRALGLWQQTGEALGVKPYAEGGIVGNAPRYQAPEYKAPEEDYSGDNGRETHIQMDFEGMIGQVVVGDGDNLDERIDEIAEEVGWRFAKELKAYLSNKS</sequence>
<name>A0A410MCA2_9BACI</name>
<dbReference type="AlphaFoldDB" id="A0A410MCA2"/>
<feature type="coiled-coil region" evidence="2">
    <location>
        <begin position="20"/>
        <end position="76"/>
    </location>
</feature>
<evidence type="ECO:0000313" key="5">
    <source>
        <dbReference type="EMBL" id="QAS52374.1"/>
    </source>
</evidence>
<dbReference type="NCBIfam" id="TIGR01760">
    <property type="entry name" value="tape_meas_TP901"/>
    <property type="match status" value="1"/>
</dbReference>
<dbReference type="KEGG" id="hli:HLI_09080"/>
<dbReference type="PANTHER" id="PTHR37813:SF1">
    <property type="entry name" value="FELS-2 PROPHAGE PROTEIN"/>
    <property type="match status" value="1"/>
</dbReference>
<dbReference type="EMBL" id="CP026118">
    <property type="protein sequence ID" value="QAS52374.1"/>
    <property type="molecule type" value="Genomic_DNA"/>
</dbReference>
<evidence type="ECO:0000256" key="3">
    <source>
        <dbReference type="SAM" id="MobiDB-lite"/>
    </source>
</evidence>